<accession>A0A2H9T1K9</accession>
<protein>
    <recommendedName>
        <fullName evidence="3">Prephenate dehydratase</fullName>
    </recommendedName>
</protein>
<organism evidence="1 2">
    <name type="scientific">Candidatus Staskawiczbacteria bacterium CG10_big_fil_rev_8_21_14_0_10_38_10</name>
    <dbReference type="NCBI Taxonomy" id="1974891"/>
    <lineage>
        <taxon>Bacteria</taxon>
        <taxon>Candidatus Staskawicziibacteriota</taxon>
    </lineage>
</organism>
<evidence type="ECO:0000313" key="2">
    <source>
        <dbReference type="Proteomes" id="UP000236946"/>
    </source>
</evidence>
<proteinExistence type="predicted"/>
<dbReference type="EMBL" id="PFEN01000018">
    <property type="protein sequence ID" value="PJE69612.1"/>
    <property type="molecule type" value="Genomic_DNA"/>
</dbReference>
<gene>
    <name evidence="1" type="ORF">COU98_01085</name>
</gene>
<dbReference type="Proteomes" id="UP000236946">
    <property type="component" value="Unassembled WGS sequence"/>
</dbReference>
<evidence type="ECO:0000313" key="1">
    <source>
        <dbReference type="EMBL" id="PJE69612.1"/>
    </source>
</evidence>
<name>A0A2H9T1K9_9BACT</name>
<evidence type="ECO:0008006" key="3">
    <source>
        <dbReference type="Google" id="ProtNLM"/>
    </source>
</evidence>
<dbReference type="AlphaFoldDB" id="A0A2H9T1K9"/>
<sequence>MVLRNIQKFGISNSPLTERRIIMIQGLSNFPSSEKLPSDREAIISVLQSPAISKIRCFALGPKGTNIGQACQKWVQNTGIDDKTIIEFGETPEKCLEMARQVQSPDEVAFFWTCAVYYNLFKLFFENPDTLPFFVSYVMLLDEMQLATRQDLVGRVQGDGIPKNWKIASHPSPAPLVRNLGCQVVLVNSNAVAAKSCSAGEIEACITTEMARQIHKLVKLHSFGSPPMVFFGGITAAGAEVIKEVYSSL</sequence>
<comment type="caution">
    <text evidence="1">The sequence shown here is derived from an EMBL/GenBank/DDBJ whole genome shotgun (WGS) entry which is preliminary data.</text>
</comment>
<reference evidence="2" key="1">
    <citation type="submission" date="2017-09" db="EMBL/GenBank/DDBJ databases">
        <title>Depth-based differentiation of microbial function through sediment-hosted aquifers and enrichment of novel symbionts in the deep terrestrial subsurface.</title>
        <authorList>
            <person name="Probst A.J."/>
            <person name="Ladd B."/>
            <person name="Jarett J.K."/>
            <person name="Geller-Mcgrath D.E."/>
            <person name="Sieber C.M.K."/>
            <person name="Emerson J.B."/>
            <person name="Anantharaman K."/>
            <person name="Thomas B.C."/>
            <person name="Malmstrom R."/>
            <person name="Stieglmeier M."/>
            <person name="Klingl A."/>
            <person name="Woyke T."/>
            <person name="Ryan C.M."/>
            <person name="Banfield J.F."/>
        </authorList>
    </citation>
    <scope>NUCLEOTIDE SEQUENCE [LARGE SCALE GENOMIC DNA]</scope>
</reference>